<dbReference type="InterPro" id="IPR052970">
    <property type="entry name" value="Inner_ear_hair_cell_LOXHD"/>
</dbReference>
<organism evidence="4 5">
    <name type="scientific">Cymbomonas tetramitiformis</name>
    <dbReference type="NCBI Taxonomy" id="36881"/>
    <lineage>
        <taxon>Eukaryota</taxon>
        <taxon>Viridiplantae</taxon>
        <taxon>Chlorophyta</taxon>
        <taxon>Pyramimonadophyceae</taxon>
        <taxon>Pyramimonadales</taxon>
        <taxon>Pyramimonadaceae</taxon>
        <taxon>Cymbomonas</taxon>
    </lineage>
</organism>
<protein>
    <recommendedName>
        <fullName evidence="6">Lipoxygenase homology domain-containing protein 1</fullName>
    </recommendedName>
</protein>
<evidence type="ECO:0000259" key="3">
    <source>
        <dbReference type="PROSITE" id="PS50095"/>
    </source>
</evidence>
<feature type="domain" description="PLAT" evidence="3">
    <location>
        <begin position="537"/>
        <end position="652"/>
    </location>
</feature>
<feature type="domain" description="PLAT" evidence="3">
    <location>
        <begin position="790"/>
        <end position="904"/>
    </location>
</feature>
<feature type="domain" description="PLAT" evidence="3">
    <location>
        <begin position="663"/>
        <end position="778"/>
    </location>
</feature>
<evidence type="ECO:0000313" key="4">
    <source>
        <dbReference type="EMBL" id="KAK3253164.1"/>
    </source>
</evidence>
<dbReference type="Proteomes" id="UP001190700">
    <property type="component" value="Unassembled WGS sequence"/>
</dbReference>
<dbReference type="Gene3D" id="2.60.60.20">
    <property type="entry name" value="PLAT/LH2 domain"/>
    <property type="match status" value="1"/>
</dbReference>
<dbReference type="Pfam" id="PF01477">
    <property type="entry name" value="PLAT"/>
    <property type="match status" value="8"/>
</dbReference>
<dbReference type="PROSITE" id="PS50003">
    <property type="entry name" value="PH_DOMAIN"/>
    <property type="match status" value="1"/>
</dbReference>
<dbReference type="PANTHER" id="PTHR45901">
    <property type="entry name" value="PROTEIN CBG12474"/>
    <property type="match status" value="1"/>
</dbReference>
<feature type="domain" description="PLAT" evidence="3">
    <location>
        <begin position="1165"/>
        <end position="1280"/>
    </location>
</feature>
<reference evidence="4 5" key="1">
    <citation type="journal article" date="2015" name="Genome Biol. Evol.">
        <title>Comparative Genomics of a Bacterivorous Green Alga Reveals Evolutionary Causalities and Consequences of Phago-Mixotrophic Mode of Nutrition.</title>
        <authorList>
            <person name="Burns J.A."/>
            <person name="Paasch A."/>
            <person name="Narechania A."/>
            <person name="Kim E."/>
        </authorList>
    </citation>
    <scope>NUCLEOTIDE SEQUENCE [LARGE SCALE GENOMIC DNA]</scope>
    <source>
        <strain evidence="4 5">PLY_AMNH</strain>
    </source>
</reference>
<feature type="domain" description="PH" evidence="2">
    <location>
        <begin position="36"/>
        <end position="275"/>
    </location>
</feature>
<dbReference type="PROSITE" id="PS50095">
    <property type="entry name" value="PLAT"/>
    <property type="match status" value="8"/>
</dbReference>
<dbReference type="CDD" id="cd01756">
    <property type="entry name" value="PLAT_repeat"/>
    <property type="match status" value="4"/>
</dbReference>
<name>A0AAE0F6B2_9CHLO</name>
<evidence type="ECO:0000259" key="2">
    <source>
        <dbReference type="PROSITE" id="PS50003"/>
    </source>
</evidence>
<feature type="domain" description="PLAT" evidence="3">
    <location>
        <begin position="1040"/>
        <end position="1158"/>
    </location>
</feature>
<evidence type="ECO:0000313" key="5">
    <source>
        <dbReference type="Proteomes" id="UP001190700"/>
    </source>
</evidence>
<dbReference type="SUPFAM" id="SSF50729">
    <property type="entry name" value="PH domain-like"/>
    <property type="match status" value="1"/>
</dbReference>
<dbReference type="EMBL" id="LGRX02024983">
    <property type="protein sequence ID" value="KAK3253164.1"/>
    <property type="molecule type" value="Genomic_DNA"/>
</dbReference>
<proteinExistence type="predicted"/>
<comment type="caution">
    <text evidence="4">The sequence shown here is derived from an EMBL/GenBank/DDBJ whole genome shotgun (WGS) entry which is preliminary data.</text>
</comment>
<feature type="domain" description="PLAT" evidence="3">
    <location>
        <begin position="412"/>
        <end position="528"/>
    </location>
</feature>
<dbReference type="AlphaFoldDB" id="A0AAE0F6B2"/>
<dbReference type="CDD" id="cd00821">
    <property type="entry name" value="PH"/>
    <property type="match status" value="1"/>
</dbReference>
<feature type="domain" description="PLAT" evidence="3">
    <location>
        <begin position="914"/>
        <end position="1029"/>
    </location>
</feature>
<evidence type="ECO:0008006" key="6">
    <source>
        <dbReference type="Google" id="ProtNLM"/>
    </source>
</evidence>
<comment type="caution">
    <text evidence="1">Lacks conserved residue(s) required for the propagation of feature annotation.</text>
</comment>
<sequence>MSLQGSFVVRESGASEPSVAGAAEGFTDEEVFGQQNTHYSGWLLKRYDGGTDTHGSSTYANNEQKYKRRYFYLLDDRLCYTRTEGPSGGVVKYLPLDRIPVRAYPRGYKPKLAISLLEHSLLGGKKYKGSCFSVQCGDTVHFFAADSPELARRSASSPILSPAMLRPPDLCVAADVRVVRIAVEVRVDRASLRDPGGSSCRWVESLNEVWMKCISKSRRSVTINSKEEKMFHSEQVLRAEIVRLNELLAKAHTKLQAQDSDLWKNWLEAQGKVVRLEKQLEDRITYTILVYTGDKVGAGTSAEIFIELYGEGGDSTGERKLKLDADQVLNRNTHAKFEIEAGNLGPLTKIRIGHDNSGPKPAWYLDKVRIRSERDRQKWMFLCSNWLAKEKGDRLLERELTVAKAEASAPTTSYAVTVYTSDKVGAGTDANVNIILRGSSGESSKLVLTKGPGEFVRGGRDVFTVETEPVGALPEIVIGHDNHGEAPAWHLDQVEIKENAAGSKVMLFPCKQWLDSATGDRRTVRVLQRDAQLADVVRYILNVDTGDHPGAGTSCAVTAELKGEWGSSGPTLLTNSRLDFQRNAKDVFYLECAQLGPLHSLTIGHDNKGNNRDWFLNEVVVVHEPTQARAYFSCDGWIGGGDGEGPVMRELRPSAESVHASKRKYTLVIKTSDLRAAGTDANVKVNLTGAKGSTGEIPLPAERAFYEKGNSDTIAITGKDVGDLQKLWIGHDNTGDGPGWHLAEVRVTVEGSAKETLFPCQRWLDVGEEDRKTSVELLAVHSRSLPTPLIDFKVSVHTSDLRGAGTDANVSVTLMGEKGVIGPNKLEAKRSDFERGQCDVFSIKARDVGPLQKLQIGHDNSGPAPSWHLAKVEVAQANGPALLFPCGRWLAKDADDGSTTRELLPASSGQMNVSKYAIKVVTSDIRFAGTDANVFICATGENGKSGDMQLESSRSNFERGKVDEFSVSMFDVGRMTSVDVWHSNTGEGAGWHLDYIEIFNESSTERLYFKCGQWLDSTLGDKKVRRTLTPVHALPSSLLTGYKVTVFTSNIRYAGTDSSVFIVLHGDRVPESKRVQLMKGDNRDPFERGQSDTFMVDAEDVGQLTALSVISDGKGRGSDWHLARVEVEIVASGRKVYFKHQNWIKGAGTVKMNAEAYPPESSALCKYRIEVVTSDIRSAGTDASVMITMYGPNGDTGKLMLVSDSKEDLFERKQTDVFMLDAKEVGSLQKILIEHDSKGFMSGWHLQEEVMRPLGGAGTSRRHLQEVMRPLGGGSGTSRR</sequence>
<feature type="domain" description="PLAT" evidence="3">
    <location>
        <begin position="284"/>
        <end position="401"/>
    </location>
</feature>
<keyword evidence="5" id="KW-1185">Reference proteome</keyword>
<dbReference type="SMART" id="SM00308">
    <property type="entry name" value="LH2"/>
    <property type="match status" value="7"/>
</dbReference>
<gene>
    <name evidence="4" type="ORF">CYMTET_37591</name>
</gene>
<dbReference type="InterPro" id="IPR011993">
    <property type="entry name" value="PH-like_dom_sf"/>
</dbReference>
<dbReference type="InterPro" id="IPR001024">
    <property type="entry name" value="PLAT/LH2_dom"/>
</dbReference>
<dbReference type="InterPro" id="IPR001849">
    <property type="entry name" value="PH_domain"/>
</dbReference>
<evidence type="ECO:0000256" key="1">
    <source>
        <dbReference type="PROSITE-ProRule" id="PRU00152"/>
    </source>
</evidence>
<dbReference type="SMART" id="SM00233">
    <property type="entry name" value="PH"/>
    <property type="match status" value="1"/>
</dbReference>
<dbReference type="Gene3D" id="2.30.29.30">
    <property type="entry name" value="Pleckstrin-homology domain (PH domain)/Phosphotyrosine-binding domain (PTB)"/>
    <property type="match status" value="1"/>
</dbReference>
<dbReference type="Gene3D" id="2.40.180.10">
    <property type="entry name" value="Catalase core domain"/>
    <property type="match status" value="7"/>
</dbReference>
<dbReference type="PANTHER" id="PTHR45901:SF3">
    <property type="entry name" value="LIPOXYGENASE HOMOLOGY DOMAIN-CONTAINING PROTEIN 1"/>
    <property type="match status" value="1"/>
</dbReference>
<accession>A0AAE0F6B2</accession>
<dbReference type="InterPro" id="IPR036392">
    <property type="entry name" value="PLAT/LH2_dom_sf"/>
</dbReference>
<dbReference type="SUPFAM" id="SSF49723">
    <property type="entry name" value="Lipase/lipooxygenase domain (PLAT/LH2 domain)"/>
    <property type="match status" value="8"/>
</dbReference>